<dbReference type="PROSITE" id="PS00606">
    <property type="entry name" value="KS3_1"/>
    <property type="match status" value="1"/>
</dbReference>
<protein>
    <submittedName>
        <fullName evidence="8">SDR family NAD(P)-dependent oxidoreductase</fullName>
    </submittedName>
</protein>
<dbReference type="EMBL" id="JAUOEL010000010">
    <property type="protein sequence ID" value="MDO5976965.1"/>
    <property type="molecule type" value="Genomic_DNA"/>
</dbReference>
<dbReference type="Pfam" id="PF00109">
    <property type="entry name" value="ketoacyl-synt"/>
    <property type="match status" value="2"/>
</dbReference>
<dbReference type="Pfam" id="PF08659">
    <property type="entry name" value="KR"/>
    <property type="match status" value="1"/>
</dbReference>
<dbReference type="CDD" id="cd08953">
    <property type="entry name" value="KR_2_SDR_x"/>
    <property type="match status" value="1"/>
</dbReference>
<dbReference type="InterPro" id="IPR054514">
    <property type="entry name" value="RhiE-like_linker"/>
</dbReference>
<dbReference type="InterPro" id="IPR016039">
    <property type="entry name" value="Thiolase-like"/>
</dbReference>
<evidence type="ECO:0000256" key="3">
    <source>
        <dbReference type="ARBA" id="ARBA00022490"/>
    </source>
</evidence>
<keyword evidence="2" id="KW-0596">Phosphopantetheine</keyword>
<evidence type="ECO:0000256" key="5">
    <source>
        <dbReference type="ARBA" id="ARBA00022679"/>
    </source>
</evidence>
<dbReference type="SUPFAM" id="SSF53901">
    <property type="entry name" value="Thiolase-like"/>
    <property type="match status" value="2"/>
</dbReference>
<gene>
    <name evidence="8" type="ORF">Q4Q40_22425</name>
</gene>
<dbReference type="InterPro" id="IPR020615">
    <property type="entry name" value="Thiolase_acyl_enz_int_AS"/>
</dbReference>
<dbReference type="PROSITE" id="PS00098">
    <property type="entry name" value="THIOLASE_1"/>
    <property type="match status" value="1"/>
</dbReference>
<dbReference type="SMART" id="SM00825">
    <property type="entry name" value="PKS_KS"/>
    <property type="match status" value="2"/>
</dbReference>
<dbReference type="InterPro" id="IPR013968">
    <property type="entry name" value="PKS_KR"/>
</dbReference>
<keyword evidence="5" id="KW-0808">Transferase</keyword>
<evidence type="ECO:0000256" key="6">
    <source>
        <dbReference type="ARBA" id="ARBA00022737"/>
    </source>
</evidence>
<dbReference type="Gene3D" id="1.10.1240.100">
    <property type="match status" value="2"/>
</dbReference>
<dbReference type="CDD" id="cd00833">
    <property type="entry name" value="PKS"/>
    <property type="match status" value="2"/>
</dbReference>
<dbReference type="Pfam" id="PF16197">
    <property type="entry name" value="KAsynt_C_assoc"/>
    <property type="match status" value="1"/>
</dbReference>
<reference evidence="8" key="1">
    <citation type="submission" date="2023-07" db="EMBL/GenBank/DDBJ databases">
        <title>Two novel species in the genus Flavivirga.</title>
        <authorList>
            <person name="Kwon K."/>
        </authorList>
    </citation>
    <scope>NUCLEOTIDE SEQUENCE</scope>
    <source>
        <strain evidence="8">KACC 14158</strain>
    </source>
</reference>
<dbReference type="RefSeq" id="WP_303304300.1">
    <property type="nucleotide sequence ID" value="NZ_BAABDA010000060.1"/>
</dbReference>
<keyword evidence="4" id="KW-0597">Phosphoprotein</keyword>
<feature type="domain" description="Ketosynthase family 3 (KS3)" evidence="7">
    <location>
        <begin position="5"/>
        <end position="431"/>
    </location>
</feature>
<evidence type="ECO:0000313" key="8">
    <source>
        <dbReference type="EMBL" id="MDO5976965.1"/>
    </source>
</evidence>
<keyword evidence="9" id="KW-1185">Reference proteome</keyword>
<dbReference type="InterPro" id="IPR018201">
    <property type="entry name" value="Ketoacyl_synth_AS"/>
</dbReference>
<keyword evidence="6" id="KW-0677">Repeat</keyword>
<comment type="pathway">
    <text evidence="1">Antibiotic biosynthesis.</text>
</comment>
<evidence type="ECO:0000256" key="4">
    <source>
        <dbReference type="ARBA" id="ARBA00022553"/>
    </source>
</evidence>
<dbReference type="InterPro" id="IPR050091">
    <property type="entry name" value="PKS_NRPS_Biosynth_Enz"/>
</dbReference>
<dbReference type="InterPro" id="IPR032821">
    <property type="entry name" value="PKS_assoc"/>
</dbReference>
<dbReference type="InterPro" id="IPR014031">
    <property type="entry name" value="Ketoacyl_synth_C"/>
</dbReference>
<dbReference type="InterPro" id="IPR036291">
    <property type="entry name" value="NAD(P)-bd_dom_sf"/>
</dbReference>
<comment type="caution">
    <text evidence="8">The sequence shown here is derived from an EMBL/GenBank/DDBJ whole genome shotgun (WGS) entry which is preliminary data.</text>
</comment>
<dbReference type="PANTHER" id="PTHR43775">
    <property type="entry name" value="FATTY ACID SYNTHASE"/>
    <property type="match status" value="1"/>
</dbReference>
<accession>A0ABT8WUW6</accession>
<dbReference type="Pfam" id="PF22336">
    <property type="entry name" value="RhiE-like_linker"/>
    <property type="match status" value="1"/>
</dbReference>
<dbReference type="PROSITE" id="PS52004">
    <property type="entry name" value="KS3_2"/>
    <property type="match status" value="2"/>
</dbReference>
<dbReference type="SUPFAM" id="SSF47336">
    <property type="entry name" value="ACP-like"/>
    <property type="match status" value="1"/>
</dbReference>
<dbReference type="Proteomes" id="UP001176806">
    <property type="component" value="Unassembled WGS sequence"/>
</dbReference>
<dbReference type="InterPro" id="IPR036736">
    <property type="entry name" value="ACP-like_sf"/>
</dbReference>
<evidence type="ECO:0000256" key="1">
    <source>
        <dbReference type="ARBA" id="ARBA00004792"/>
    </source>
</evidence>
<evidence type="ECO:0000256" key="2">
    <source>
        <dbReference type="ARBA" id="ARBA00022450"/>
    </source>
</evidence>
<dbReference type="Gene3D" id="3.40.47.10">
    <property type="match status" value="2"/>
</dbReference>
<organism evidence="8 9">
    <name type="scientific">Flavivirga jejuensis</name>
    <dbReference type="NCBI Taxonomy" id="870487"/>
    <lineage>
        <taxon>Bacteria</taxon>
        <taxon>Pseudomonadati</taxon>
        <taxon>Bacteroidota</taxon>
        <taxon>Flavobacteriia</taxon>
        <taxon>Flavobacteriales</taxon>
        <taxon>Flavobacteriaceae</taxon>
        <taxon>Flavivirga</taxon>
    </lineage>
</organism>
<evidence type="ECO:0000313" key="9">
    <source>
        <dbReference type="Proteomes" id="UP001176806"/>
    </source>
</evidence>
<dbReference type="Pfam" id="PF02801">
    <property type="entry name" value="Ketoacyl-synt_C"/>
    <property type="match status" value="2"/>
</dbReference>
<dbReference type="Gene3D" id="1.10.1200.10">
    <property type="entry name" value="ACP-like"/>
    <property type="match status" value="1"/>
</dbReference>
<sequence length="2120" mass="239682">MSNPKNKVAIVGIACRFPEAENYKQYWKNLIKGRDSIKEIPKTRWNSDNFYTTNRREPEKSVSKWCGLVKDATSFDHEFFGISAREAYYLDPQQRISLETAWHCMEDSGIKLETLQKAHTSVYTGVMSTDYKHVLNTANDNIDAFHAIGNYECILANRISHSLGLTGSSQSINAACASSLIAIHEAKKSLILNESDYVFAGGVSLNLHPWKYISFSKAGMLSNRGRCRTFDRSADGYVPGDGVGFVLLERMEDAIKNGHHIYGVISGSAVNHTGKSRGMTAPKIEAQKAVIENAMKDADVKASEIAYVEAHGTGTSLGDPIEVEALKQVYKAHDIQNESRFIGSVKTNIGHLEAAAGIAGVIKVLMMFKNKQVPPLLHINIPNPIIDFKSTPFKLPMKIESLPEVSSEQRFVAGISSFGFGGANSHIILASYNSEKKTVTKKPENKKSFQGLLFLLSSGSKGQIVTQKLLLKEHWEALKKETNDSELYAVLKRISRSLFKRRLMKFRTSTVVTSVSEYEAFLNDVDPNNAVEVHQNRFHIHIASSFKDVNTLHGLVDSYEELSRLGLVAKSMSGIGKANYLVGVLSGITMQSDVKKAIFNSKNSKYDALKFPKFPVWINTDEHEWLLPYLFTESYIETLLNSLELDSNDIRYYIDKARLLYNYQYTFQHYLKEWEVALNKKLDLDLNVEKVIKDEAFLFAIDDRGKKLRALLTLAIISSLKRLDSRWFLFSKQVIVNESFNELIDLIVDQVIQYEDLIDLVFNPDLSKKEIVSHLNNKVKKIDRKKSYTILKHEMKQALSLDDVWMNSWIDSENKKDLIQLQKSLKEKEQIPVIQFGGERSDFDSLDVIHVKDGKDLLALLSKLTEAGMVIKEDVFFSEEPYTPIALPGYPFKKVFHWAKPAEGFDIGNRLKTQKTKETQVVVQETRQKLEKVTENGILREKKTNEHTIKNKIENILTELLVNELKLEKEKIDFSLSISNYGIDSVLSNILLAELQKLVPDAPHSLFLEYDTFDDILSYLASNFTGNLNGKASESNVSNTKEIDFVEEQIQHVNDNKIALKKKLETNNVSRSIDLEHHSNTQNDFAIIGISGILPKSENISAFFENLEKGNVLTEDIPQKRLDLLGLEDSQLSKIKQYHAGFIDDIEYFDYEKFKFSYEEALQMDSQLRKLIETVWATIGNSGYRIKDFQRKETGVFVATRGHSGYVDIMKNANKNYEIEFPALYANRLSHLFNLKGPSEVVDTGCSAFIAAIDKASQAIKRGDCIQAIVATATLNLSYHELGKKDITGIYSKQNATKSFSETADGFVRSEAIGAIIIKPLKEAERDGDHIHGVIKGVGVYHGGKAPLKWNSPNIKGQKIAIKKAIEQSQIDPLTIEYIEAEANGNSFVDSSEMTSIQSVYRSYFEQSNVKDNTVFIGSLKPLTGHAETSSTFPCLLKLLSSVQNKKFYGVKGLTQINKAIQVKEHFSILRSDTHWSETNSNDSVVKPKRMAINCLGIGGVNTHLIFEEYLDKTSSHHLEDTESIFIFSDESELQLSQMLDNYLECLSVLKSSMTENVLLNRLAFTLQEGREEKEFRLAIKANTLDTLLSAIKAWGKEKKESSIRYNYAYNFGNTEKIDPGKIESCIAQKEWMLLAQYWVRGAKVNWSINTADQLIKRLPLPTTTLNKLFCWPFKISSNQEPASVSTLVEINKDKELVIFDLRWKESYAEKSQKNGEIEHHVLVCYLDISVDGITKNIQFTKVHKPDRYNETSFTVLAKKVLLTIQNLLKRKPKKVICLQIILPLSCIDKSYGISGLIHTCQMESTKVKPQLIFVDTCKDQHELVRIAEENLSLLNTDHIIKYENQIRYSESRNRIVVPSHSIDFEYIYKDGEVILITGGLGALGLTIAKDILSHTSDLTLILVGRSSLNDTQNELIEKLNKGASQVLYYQSDISKEQEVKSLTQKILLNHGTLDNIIHCAGVLRDSYILNKSIQELDTVFAPKINGATYLDKYTKNLRLRFFLCFSSLHALGNVGQADYSMANAYLDGFTRNRNRKVEVGKRHGRTMTINWPYWKDGGMQLTETNIKLMESTKGAKPLPTEVGAGILHYVLQSGQEQIIIDYGNQQKLMKYHTVNEVLV</sequence>
<proteinExistence type="predicted"/>
<name>A0ABT8WUW6_9FLAO</name>
<dbReference type="InterPro" id="IPR020841">
    <property type="entry name" value="PKS_Beta-ketoAc_synthase_dom"/>
</dbReference>
<dbReference type="PANTHER" id="PTHR43775:SF37">
    <property type="entry name" value="SI:DKEY-61P9.11"/>
    <property type="match status" value="1"/>
</dbReference>
<dbReference type="InterPro" id="IPR014030">
    <property type="entry name" value="Ketoacyl_synth_N"/>
</dbReference>
<dbReference type="Gene3D" id="3.40.50.720">
    <property type="entry name" value="NAD(P)-binding Rossmann-like Domain"/>
    <property type="match status" value="1"/>
</dbReference>
<dbReference type="InterPro" id="IPR057326">
    <property type="entry name" value="KR_dom"/>
</dbReference>
<evidence type="ECO:0000259" key="7">
    <source>
        <dbReference type="PROSITE" id="PS52004"/>
    </source>
</evidence>
<dbReference type="SUPFAM" id="SSF51735">
    <property type="entry name" value="NAD(P)-binding Rossmann-fold domains"/>
    <property type="match status" value="1"/>
</dbReference>
<keyword evidence="3" id="KW-0963">Cytoplasm</keyword>
<dbReference type="SMART" id="SM00822">
    <property type="entry name" value="PKS_KR"/>
    <property type="match status" value="1"/>
</dbReference>
<feature type="domain" description="Ketosynthase family 3 (KS3)" evidence="7">
    <location>
        <begin position="1082"/>
        <end position="1509"/>
    </location>
</feature>